<keyword evidence="5" id="KW-1185">Reference proteome</keyword>
<dbReference type="OrthoDB" id="25503at2759"/>
<dbReference type="InterPro" id="IPR013144">
    <property type="entry name" value="CRA_dom"/>
</dbReference>
<dbReference type="InterPro" id="IPR043136">
    <property type="entry name" value="B30.2/SPRY_sf"/>
</dbReference>
<dbReference type="InterPro" id="IPR035782">
    <property type="entry name" value="SPRY_RanBP9/10"/>
</dbReference>
<dbReference type="PROSITE" id="PS50188">
    <property type="entry name" value="B302_SPRY"/>
    <property type="match status" value="1"/>
</dbReference>
<protein>
    <submittedName>
        <fullName evidence="4">Ran-binding protein 9</fullName>
    </submittedName>
</protein>
<dbReference type="SMART" id="SM00667">
    <property type="entry name" value="LisH"/>
    <property type="match status" value="1"/>
</dbReference>
<evidence type="ECO:0000256" key="2">
    <source>
        <dbReference type="SAM" id="MobiDB-lite"/>
    </source>
</evidence>
<dbReference type="EMBL" id="MTYJ01000170">
    <property type="protein sequence ID" value="OQV11484.1"/>
    <property type="molecule type" value="Genomic_DNA"/>
</dbReference>
<feature type="domain" description="B30.2/SPRY" evidence="3">
    <location>
        <begin position="1"/>
        <end position="189"/>
    </location>
</feature>
<organism evidence="4 5">
    <name type="scientific">Hypsibius exemplaris</name>
    <name type="common">Freshwater tardigrade</name>
    <dbReference type="NCBI Taxonomy" id="2072580"/>
    <lineage>
        <taxon>Eukaryota</taxon>
        <taxon>Metazoa</taxon>
        <taxon>Ecdysozoa</taxon>
        <taxon>Tardigrada</taxon>
        <taxon>Eutardigrada</taxon>
        <taxon>Parachela</taxon>
        <taxon>Hypsibioidea</taxon>
        <taxon>Hypsibiidae</taxon>
        <taxon>Hypsibius</taxon>
    </lineage>
</organism>
<dbReference type="FunFam" id="2.60.120.920:FF:000011">
    <property type="entry name" value="RAN binding protein 10"/>
    <property type="match status" value="1"/>
</dbReference>
<dbReference type="SMART" id="SM00757">
    <property type="entry name" value="CRA"/>
    <property type="match status" value="1"/>
</dbReference>
<dbReference type="Pfam" id="PF08513">
    <property type="entry name" value="LisH"/>
    <property type="match status" value="1"/>
</dbReference>
<dbReference type="PROSITE" id="PS50896">
    <property type="entry name" value="LISH"/>
    <property type="match status" value="1"/>
</dbReference>
<dbReference type="SMART" id="SM00449">
    <property type="entry name" value="SPRY"/>
    <property type="match status" value="1"/>
</dbReference>
<dbReference type="Proteomes" id="UP000192578">
    <property type="component" value="Unassembled WGS sequence"/>
</dbReference>
<dbReference type="InterPro" id="IPR001870">
    <property type="entry name" value="B30.2/SPRY"/>
</dbReference>
<accession>A0A1W0W8E8</accession>
<dbReference type="Pfam" id="PF00622">
    <property type="entry name" value="SPRY"/>
    <property type="match status" value="1"/>
</dbReference>
<dbReference type="CDD" id="cd12909">
    <property type="entry name" value="SPRY_RanBP9_10"/>
    <property type="match status" value="1"/>
</dbReference>
<evidence type="ECO:0000259" key="3">
    <source>
        <dbReference type="PROSITE" id="PS50188"/>
    </source>
</evidence>
<gene>
    <name evidence="4" type="ORF">BV898_14214</name>
</gene>
<evidence type="ECO:0000313" key="5">
    <source>
        <dbReference type="Proteomes" id="UP000192578"/>
    </source>
</evidence>
<feature type="region of interest" description="Disordered" evidence="2">
    <location>
        <begin position="270"/>
        <end position="315"/>
    </location>
</feature>
<dbReference type="InterPro" id="IPR013320">
    <property type="entry name" value="ConA-like_dom_sf"/>
</dbReference>
<evidence type="ECO:0000313" key="4">
    <source>
        <dbReference type="EMBL" id="OQV11484.1"/>
    </source>
</evidence>
<dbReference type="InterPro" id="IPR006594">
    <property type="entry name" value="LisH"/>
</dbReference>
<proteinExistence type="inferred from homology"/>
<sequence length="514" mass="56446">MEKKLVELYPWVNQAETPIPMCWNPKDKFSYITLTQNDTKILYKGPGKSQKDAAAVRTKHPIPVSCGLFYFEVKVISKGKEGYIGVGLSQPDVNLNRLPGWDKGSFGYHGDDGHTFWSSGTGRSYGPTFGTGDVIGCGLDLVNNKCFYTKNGMDLGVAFTDLTHPSLYPCVGLQSTGEVVETNFGQEPFMFDISSIKKELEVDARNVIAKYQAKLSRGEWEQTLQKIVLDYLVHNGFHAAAESFSKSYRNTTEGNGGVHVRQFIEMVGGRDSGVAGQPEGKSHLRPSRTPSPRDLNRNGSTKHTNGILKEEPARPNGLALNFDSEMETEVVLEDHSGDCVMEVDMPVGSDAGTHTNGLAVAHNGGDVTQSMDFDDDDDEENKVVFGGNPELLRRTLDFGKHLNEFAAKEAFSLMAYSDPWRSPLAHLLDPLQREPVCASLNSALLGDERQTSHPALKVLISHSKRLFPLQAKRGSGVIAFRNIFEVLRSLNIPDSERMVSSCSGKTSDSESSSC</sequence>
<comment type="caution">
    <text evidence="4">The sequence shown here is derived from an EMBL/GenBank/DDBJ whole genome shotgun (WGS) entry which is preliminary data.</text>
</comment>
<dbReference type="PANTHER" id="PTHR12864">
    <property type="entry name" value="RAN BINDING PROTEIN 9-RELATED"/>
    <property type="match status" value="1"/>
</dbReference>
<comment type="similarity">
    <text evidence="1">Belongs to the RANBP9/10 family.</text>
</comment>
<dbReference type="Gene3D" id="2.60.120.920">
    <property type="match status" value="1"/>
</dbReference>
<dbReference type="InterPro" id="IPR003877">
    <property type="entry name" value="SPRY_dom"/>
</dbReference>
<dbReference type="AlphaFoldDB" id="A0A1W0W8E8"/>
<dbReference type="SUPFAM" id="SSF49899">
    <property type="entry name" value="Concanavalin A-like lectins/glucanases"/>
    <property type="match status" value="1"/>
</dbReference>
<evidence type="ECO:0000256" key="1">
    <source>
        <dbReference type="ARBA" id="ARBA00006535"/>
    </source>
</evidence>
<dbReference type="InterPro" id="IPR050618">
    <property type="entry name" value="Ubq-SigPath_Reg"/>
</dbReference>
<reference evidence="5" key="1">
    <citation type="submission" date="2017-01" db="EMBL/GenBank/DDBJ databases">
        <title>Comparative genomics of anhydrobiosis in the tardigrade Hypsibius dujardini.</title>
        <authorList>
            <person name="Yoshida Y."/>
            <person name="Koutsovoulos G."/>
            <person name="Laetsch D."/>
            <person name="Stevens L."/>
            <person name="Kumar S."/>
            <person name="Horikawa D."/>
            <person name="Ishino K."/>
            <person name="Komine S."/>
            <person name="Tomita M."/>
            <person name="Blaxter M."/>
            <person name="Arakawa K."/>
        </authorList>
    </citation>
    <scope>NUCLEOTIDE SEQUENCE [LARGE SCALE GENOMIC DNA]</scope>
    <source>
        <strain evidence="5">Z151</strain>
    </source>
</reference>
<name>A0A1W0W8E8_HYPEX</name>